<dbReference type="STRING" id="320771.Cflav_PD2038"/>
<gene>
    <name evidence="1" type="ORF">Cflav_PD2038</name>
</gene>
<dbReference type="InterPro" id="IPR045584">
    <property type="entry name" value="Pilin-like"/>
</dbReference>
<dbReference type="Proteomes" id="UP000003688">
    <property type="component" value="Unassembled WGS sequence"/>
</dbReference>
<dbReference type="PANTHER" id="PTHR30093:SF2">
    <property type="entry name" value="TYPE II SECRETION SYSTEM PROTEIN H"/>
    <property type="match status" value="1"/>
</dbReference>
<name>B9XME7_PEDPL</name>
<dbReference type="Pfam" id="PF07963">
    <property type="entry name" value="N_methyl"/>
    <property type="match status" value="1"/>
</dbReference>
<sequence length="245" mass="27049" precursor="true">MAVKRNRKICAPAFTLIELLVVIAIIAILASLLLPTLARAKSKARQASCFSNLRQIGLAFALYLGDHEDRFPDRRDLKSSLPGGFHPWTSWPPSDPRGGWAAVVLHTEIANYNIWSCPSVAASPIGTAIQAVQSLDTTNDAPVSRYWLWRFDHIDDVIPSDNFWNKTQLQCVNDLKDTTNNTTLGVINGTSDVELVVDPYFPSTIPTVAPELKGQTVHPGGRNRLFLDGHAEFNKDARLSGVRAY</sequence>
<dbReference type="RefSeq" id="WP_007416986.1">
    <property type="nucleotide sequence ID" value="NZ_ABOX02000034.1"/>
</dbReference>
<evidence type="ECO:0008006" key="3">
    <source>
        <dbReference type="Google" id="ProtNLM"/>
    </source>
</evidence>
<dbReference type="Gene3D" id="3.30.700.10">
    <property type="entry name" value="Glycoprotein, Type 4 Pilin"/>
    <property type="match status" value="1"/>
</dbReference>
<dbReference type="InterPro" id="IPR012902">
    <property type="entry name" value="N_methyl_site"/>
</dbReference>
<dbReference type="NCBIfam" id="TIGR02532">
    <property type="entry name" value="IV_pilin_GFxxxE"/>
    <property type="match status" value="1"/>
</dbReference>
<dbReference type="PANTHER" id="PTHR30093">
    <property type="entry name" value="GENERAL SECRETION PATHWAY PROTEIN G"/>
    <property type="match status" value="1"/>
</dbReference>
<accession>B9XME7</accession>
<dbReference type="EMBL" id="ABOX02000034">
    <property type="protein sequence ID" value="EEF58989.1"/>
    <property type="molecule type" value="Genomic_DNA"/>
</dbReference>
<evidence type="ECO:0000313" key="2">
    <source>
        <dbReference type="Proteomes" id="UP000003688"/>
    </source>
</evidence>
<dbReference type="AlphaFoldDB" id="B9XME7"/>
<keyword evidence="2" id="KW-1185">Reference proteome</keyword>
<organism evidence="1 2">
    <name type="scientific">Pedosphaera parvula (strain Ellin514)</name>
    <dbReference type="NCBI Taxonomy" id="320771"/>
    <lineage>
        <taxon>Bacteria</taxon>
        <taxon>Pseudomonadati</taxon>
        <taxon>Verrucomicrobiota</taxon>
        <taxon>Pedosphaerae</taxon>
        <taxon>Pedosphaerales</taxon>
        <taxon>Pedosphaeraceae</taxon>
        <taxon>Pedosphaera</taxon>
    </lineage>
</organism>
<comment type="caution">
    <text evidence="1">The sequence shown here is derived from an EMBL/GenBank/DDBJ whole genome shotgun (WGS) entry which is preliminary data.</text>
</comment>
<evidence type="ECO:0000313" key="1">
    <source>
        <dbReference type="EMBL" id="EEF58989.1"/>
    </source>
</evidence>
<reference evidence="1 2" key="1">
    <citation type="journal article" date="2011" name="J. Bacteriol.">
        <title>Genome sequence of 'Pedosphaera parvula' Ellin514, an aerobic Verrucomicrobial isolate from pasture soil.</title>
        <authorList>
            <person name="Kant R."/>
            <person name="van Passel M.W."/>
            <person name="Sangwan P."/>
            <person name="Palva A."/>
            <person name="Lucas S."/>
            <person name="Copeland A."/>
            <person name="Lapidus A."/>
            <person name="Glavina Del Rio T."/>
            <person name="Dalin E."/>
            <person name="Tice H."/>
            <person name="Bruce D."/>
            <person name="Goodwin L."/>
            <person name="Pitluck S."/>
            <person name="Chertkov O."/>
            <person name="Larimer F.W."/>
            <person name="Land M.L."/>
            <person name="Hauser L."/>
            <person name="Brettin T.S."/>
            <person name="Detter J.C."/>
            <person name="Han S."/>
            <person name="de Vos W.M."/>
            <person name="Janssen P.H."/>
            <person name="Smidt H."/>
        </authorList>
    </citation>
    <scope>NUCLEOTIDE SEQUENCE [LARGE SCALE GENOMIC DNA]</scope>
    <source>
        <strain evidence="1 2">Ellin514</strain>
    </source>
</reference>
<proteinExistence type="predicted"/>
<protein>
    <recommendedName>
        <fullName evidence="3">Type II secretory pathway pseudopilin PulG-like protein</fullName>
    </recommendedName>
</protein>
<dbReference type="OrthoDB" id="269098at2"/>
<dbReference type="SUPFAM" id="SSF54523">
    <property type="entry name" value="Pili subunits"/>
    <property type="match status" value="1"/>
</dbReference>